<evidence type="ECO:0000256" key="3">
    <source>
        <dbReference type="ARBA" id="ARBA00029447"/>
    </source>
</evidence>
<dbReference type="PANTHER" id="PTHR32089">
    <property type="entry name" value="METHYL-ACCEPTING CHEMOTAXIS PROTEIN MCPB"/>
    <property type="match status" value="1"/>
</dbReference>
<keyword evidence="5" id="KW-0175">Coiled coil</keyword>
<dbReference type="PROSITE" id="PS50885">
    <property type="entry name" value="HAMP"/>
    <property type="match status" value="1"/>
</dbReference>
<keyword evidence="6" id="KW-0812">Transmembrane</keyword>
<evidence type="ECO:0000256" key="1">
    <source>
        <dbReference type="ARBA" id="ARBA00004370"/>
    </source>
</evidence>
<dbReference type="Proteomes" id="UP001595710">
    <property type="component" value="Unassembled WGS sequence"/>
</dbReference>
<dbReference type="PROSITE" id="PS50111">
    <property type="entry name" value="CHEMOTAXIS_TRANSDUC_2"/>
    <property type="match status" value="1"/>
</dbReference>
<dbReference type="PANTHER" id="PTHR32089:SF112">
    <property type="entry name" value="LYSOZYME-LIKE PROTEIN-RELATED"/>
    <property type="match status" value="1"/>
</dbReference>
<dbReference type="InterPro" id="IPR003660">
    <property type="entry name" value="HAMP_dom"/>
</dbReference>
<evidence type="ECO:0000256" key="5">
    <source>
        <dbReference type="SAM" id="Coils"/>
    </source>
</evidence>
<comment type="similarity">
    <text evidence="3">Belongs to the methyl-accepting chemotaxis (MCP) protein family.</text>
</comment>
<name>A0ABV7WUY5_9GAMM</name>
<organism evidence="9 10">
    <name type="scientific">Reinekea marina</name>
    <dbReference type="NCBI Taxonomy" id="1310421"/>
    <lineage>
        <taxon>Bacteria</taxon>
        <taxon>Pseudomonadati</taxon>
        <taxon>Pseudomonadota</taxon>
        <taxon>Gammaproteobacteria</taxon>
        <taxon>Oceanospirillales</taxon>
        <taxon>Saccharospirillaceae</taxon>
        <taxon>Reinekea</taxon>
    </lineage>
</organism>
<dbReference type="RefSeq" id="WP_290281553.1">
    <property type="nucleotide sequence ID" value="NZ_JAUFQI010000001.1"/>
</dbReference>
<protein>
    <submittedName>
        <fullName evidence="9">Methyl-accepting chemotaxis protein</fullName>
    </submittedName>
</protein>
<dbReference type="CDD" id="cd06225">
    <property type="entry name" value="HAMP"/>
    <property type="match status" value="1"/>
</dbReference>
<evidence type="ECO:0000259" key="8">
    <source>
        <dbReference type="PROSITE" id="PS50885"/>
    </source>
</evidence>
<feature type="coiled-coil region" evidence="5">
    <location>
        <begin position="56"/>
        <end position="83"/>
    </location>
</feature>
<reference evidence="10" key="1">
    <citation type="journal article" date="2019" name="Int. J. Syst. Evol. Microbiol.">
        <title>The Global Catalogue of Microorganisms (GCM) 10K type strain sequencing project: providing services to taxonomists for standard genome sequencing and annotation.</title>
        <authorList>
            <consortium name="The Broad Institute Genomics Platform"/>
            <consortium name="The Broad Institute Genome Sequencing Center for Infectious Disease"/>
            <person name="Wu L."/>
            <person name="Ma J."/>
        </authorList>
    </citation>
    <scope>NUCLEOTIDE SEQUENCE [LARGE SCALE GENOMIC DNA]</scope>
    <source>
        <strain evidence="10">CECT 8288</strain>
    </source>
</reference>
<comment type="subcellular location">
    <subcellularLocation>
        <location evidence="1">Membrane</location>
    </subcellularLocation>
</comment>
<dbReference type="SUPFAM" id="SSF58104">
    <property type="entry name" value="Methyl-accepting chemotaxis protein (MCP) signaling domain"/>
    <property type="match status" value="1"/>
</dbReference>
<gene>
    <name evidence="9" type="ORF">ACFOND_10760</name>
</gene>
<dbReference type="Pfam" id="PF00672">
    <property type="entry name" value="HAMP"/>
    <property type="match status" value="1"/>
</dbReference>
<dbReference type="InterPro" id="IPR004089">
    <property type="entry name" value="MCPsignal_dom"/>
</dbReference>
<dbReference type="Gene3D" id="1.10.287.950">
    <property type="entry name" value="Methyl-accepting chemotaxis protein"/>
    <property type="match status" value="1"/>
</dbReference>
<dbReference type="Pfam" id="PF00015">
    <property type="entry name" value="MCPsignal"/>
    <property type="match status" value="1"/>
</dbReference>
<accession>A0ABV7WUY5</accession>
<evidence type="ECO:0000313" key="10">
    <source>
        <dbReference type="Proteomes" id="UP001595710"/>
    </source>
</evidence>
<dbReference type="SMART" id="SM00304">
    <property type="entry name" value="HAMP"/>
    <property type="match status" value="1"/>
</dbReference>
<feature type="domain" description="Methyl-accepting transducer" evidence="7">
    <location>
        <begin position="336"/>
        <end position="572"/>
    </location>
</feature>
<keyword evidence="2 4" id="KW-0807">Transducer</keyword>
<keyword evidence="6" id="KW-0472">Membrane</keyword>
<evidence type="ECO:0000256" key="4">
    <source>
        <dbReference type="PROSITE-ProRule" id="PRU00284"/>
    </source>
</evidence>
<keyword evidence="6" id="KW-1133">Transmembrane helix</keyword>
<proteinExistence type="inferred from homology"/>
<dbReference type="EMBL" id="JBHRYN010000012">
    <property type="protein sequence ID" value="MFC3702124.1"/>
    <property type="molecule type" value="Genomic_DNA"/>
</dbReference>
<evidence type="ECO:0000256" key="6">
    <source>
        <dbReference type="SAM" id="Phobius"/>
    </source>
</evidence>
<feature type="transmembrane region" description="Helical" evidence="6">
    <location>
        <begin position="258"/>
        <end position="281"/>
    </location>
</feature>
<sequence>MLQSLNMKHWSVRWRTQFMVLFQVGLTLLGFAALLSGLSYISDLMDNQKTIVDQQQVTLSEQNQRFQEQRVELTNQQNAIKTQQAALDLQSAVLQVYQVYPKFLFWRLASTSSLSNDDIKNGDAAEKELIEAVKVIQEVDEELGESIDLFLLDLSDFNDSVTRAIEAFRNEENRYGRSIVSASQNQVITMTSVLEVSIYIANEVVEEAQAVVNESLGALETSVAAVEQSGRDIADSVNQVVQSNRDTVAEVQSRESQVMIILLVITVLSILVGVLLSRSIINPLNQLRGKIEAISQHADLTIVMDESRRDDIGIISHSINSMLESFRDMVDSVRTSASSIASETDTQTHNNQEVRDALANLNVEVDSVATAINEMTASVSGINSITSSAASAASEGNALCESSEQQVQHSSEQVMALNDQLTQASRRLSELATKTEQIYSVVDAIQGISEQTNLLALNAAIEAARAGEQGRGFAVVADEVRTLAQRTDQSTAEIKVMVEEFTKEVQTTVEAVNNASSSAEAARSFSDSARSSIDSLHHSMVDIQQMNEQISQSTQEQTDATSAIDASVSKISMLLVDIADKANLTAEAMVRLNQSTLALEDQSQQFKS</sequence>
<evidence type="ECO:0000256" key="2">
    <source>
        <dbReference type="ARBA" id="ARBA00023224"/>
    </source>
</evidence>
<evidence type="ECO:0000313" key="9">
    <source>
        <dbReference type="EMBL" id="MFC3702124.1"/>
    </source>
</evidence>
<dbReference type="SMART" id="SM00283">
    <property type="entry name" value="MA"/>
    <property type="match status" value="1"/>
</dbReference>
<feature type="coiled-coil region" evidence="5">
    <location>
        <begin position="400"/>
        <end position="434"/>
    </location>
</feature>
<dbReference type="Gene3D" id="6.10.340.10">
    <property type="match status" value="1"/>
</dbReference>
<feature type="domain" description="HAMP" evidence="8">
    <location>
        <begin position="278"/>
        <end position="331"/>
    </location>
</feature>
<evidence type="ECO:0000259" key="7">
    <source>
        <dbReference type="PROSITE" id="PS50111"/>
    </source>
</evidence>
<keyword evidence="10" id="KW-1185">Reference proteome</keyword>
<comment type="caution">
    <text evidence="9">The sequence shown here is derived from an EMBL/GenBank/DDBJ whole genome shotgun (WGS) entry which is preliminary data.</text>
</comment>